<dbReference type="InterPro" id="IPR006674">
    <property type="entry name" value="HD_domain"/>
</dbReference>
<dbReference type="IntAct" id="A0A1D6FCM9">
    <property type="interactions" value="1"/>
</dbReference>
<dbReference type="FunFam" id="3.30.70.2760:FF:000001">
    <property type="entry name" value="Metal-dependent phosphohydrolase HD domain-containing protein"/>
    <property type="match status" value="1"/>
</dbReference>
<dbReference type="EMBL" id="CM000784">
    <property type="protein sequence ID" value="AQK89797.1"/>
    <property type="molecule type" value="Genomic_DNA"/>
</dbReference>
<proteinExistence type="predicted"/>
<feature type="region of interest" description="Disordered" evidence="1">
    <location>
        <begin position="1"/>
        <end position="27"/>
    </location>
</feature>
<reference evidence="2" key="1">
    <citation type="submission" date="2015-12" db="EMBL/GenBank/DDBJ databases">
        <title>Update maize B73 reference genome by single molecule sequencing technologies.</title>
        <authorList>
            <consortium name="Maize Genome Sequencing Project"/>
            <person name="Ware D."/>
        </authorList>
    </citation>
    <scope>NUCLEOTIDE SEQUENCE</scope>
    <source>
        <tissue evidence="2">Seedling</tissue>
    </source>
</reference>
<gene>
    <name evidence="2" type="ORF">ZEAMMB73_Zm00001d008417</name>
</gene>
<dbReference type="InterPro" id="IPR050135">
    <property type="entry name" value="dGTPase-like"/>
</dbReference>
<keyword evidence="2" id="KW-0378">Hydrolase</keyword>
<organism evidence="2">
    <name type="scientific">Zea mays</name>
    <name type="common">Maize</name>
    <dbReference type="NCBI Taxonomy" id="4577"/>
    <lineage>
        <taxon>Eukaryota</taxon>
        <taxon>Viridiplantae</taxon>
        <taxon>Streptophyta</taxon>
        <taxon>Embryophyta</taxon>
        <taxon>Tracheophyta</taxon>
        <taxon>Spermatophyta</taxon>
        <taxon>Magnoliopsida</taxon>
        <taxon>Liliopsida</taxon>
        <taxon>Poales</taxon>
        <taxon>Poaceae</taxon>
        <taxon>PACMAD clade</taxon>
        <taxon>Panicoideae</taxon>
        <taxon>Andropogonodae</taxon>
        <taxon>Andropogoneae</taxon>
        <taxon>Tripsacinae</taxon>
        <taxon>Zea</taxon>
    </lineage>
</organism>
<dbReference type="GO" id="GO:0016787">
    <property type="term" value="F:hydrolase activity"/>
    <property type="evidence" value="ECO:0007669"/>
    <property type="project" value="UniProtKB-KW"/>
</dbReference>
<dbReference type="Gene3D" id="3.30.70.2760">
    <property type="match status" value="1"/>
</dbReference>
<dbReference type="AlphaFoldDB" id="A0A1D6FCM9"/>
<dbReference type="InterPro" id="IPR003607">
    <property type="entry name" value="HD/PDEase_dom"/>
</dbReference>
<dbReference type="ExpressionAtlas" id="A0A1D6FCM9">
    <property type="expression patterns" value="baseline and differential"/>
</dbReference>
<evidence type="ECO:0000256" key="1">
    <source>
        <dbReference type="SAM" id="MobiDB-lite"/>
    </source>
</evidence>
<dbReference type="Gene3D" id="1.10.3210.10">
    <property type="entry name" value="Hypothetical protein af1432"/>
    <property type="match status" value="1"/>
</dbReference>
<dbReference type="STRING" id="4577.A0A1D6FCM9"/>
<dbReference type="InterPro" id="IPR045509">
    <property type="entry name" value="HD_assoc_2"/>
</dbReference>
<dbReference type="PROSITE" id="PS51831">
    <property type="entry name" value="HD"/>
    <property type="match status" value="1"/>
</dbReference>
<dbReference type="SMR" id="A0A1D6FCM9"/>
<dbReference type="FunFam" id="1.10.3210.10:FF:000017">
    <property type="entry name" value="Deoxynucleoside triphosphate triphosphohydrolase SAMHD1"/>
    <property type="match status" value="1"/>
</dbReference>
<dbReference type="SUPFAM" id="SSF109604">
    <property type="entry name" value="HD-domain/PDEase-like"/>
    <property type="match status" value="1"/>
</dbReference>
<feature type="compositionally biased region" description="Low complexity" evidence="1">
    <location>
        <begin position="12"/>
        <end position="27"/>
    </location>
</feature>
<dbReference type="PANTHER" id="PTHR11373:SF4">
    <property type="entry name" value="DEOXYNUCLEOSIDE TRIPHOSPHATE TRIPHOSPHOHYDROLASE SAMHD1"/>
    <property type="match status" value="1"/>
</dbReference>
<dbReference type="Pfam" id="PF01966">
    <property type="entry name" value="HD"/>
    <property type="match status" value="1"/>
</dbReference>
<name>A0A1D6FCM9_MAIZE</name>
<dbReference type="Pfam" id="PF19276">
    <property type="entry name" value="HD_assoc_2"/>
    <property type="match status" value="1"/>
</dbReference>
<accession>A0A1D6FCM9</accession>
<evidence type="ECO:0000313" key="2">
    <source>
        <dbReference type="EMBL" id="AQK89797.1"/>
    </source>
</evidence>
<dbReference type="PANTHER" id="PTHR11373">
    <property type="entry name" value="DEOXYNUCLEOSIDE TRIPHOSPHATE TRIPHOSPHOHYDROLASE"/>
    <property type="match status" value="1"/>
</dbReference>
<dbReference type="SMART" id="SM00471">
    <property type="entry name" value="HDc"/>
    <property type="match status" value="1"/>
</dbReference>
<dbReference type="CDD" id="cd00077">
    <property type="entry name" value="HDc"/>
    <property type="match status" value="1"/>
</dbReference>
<protein>
    <submittedName>
        <fullName evidence="2">HD domain-containing metal-dependent phosphohydrolase family protein</fullName>
    </submittedName>
</protein>
<sequence>MGEFCPSPQGDSALAAPPLTLSSPSPATAVRPSYGSCDRRYVKLVFDNLHGSISVDPLALQFVDTEEFQRLRDLKQLGLTYLVYPGAVHTRFEHSLGVYSLAGKAINNLKTYQGEELGIDHVDMQTVKLAGLLHDIGHGPFSHLFEHEFLPRVDPGSSWSHEDMSVLLLDSIVDKHAIDIENGYLKMVKEMITASAKPTSTKSANEKHFLYDIVANGRNGIDVDKFDYVGRDCRACGLGCNFQYWRLLEGMRVMGDEICYPAKDYLSIHKLFSTRADLHRTVYTHAKVKAVELMLVDALIEANDYLGISLHAHDPEDFWKLDDTIIKTIETAPNNELKKAKEIIQRIRRRELYKFQFCNQYSVPKDKLEHFKNITAQDIVCSQKSSEVLLKEEDVAVSNVKIDLTRGKDNPLERFLIFECIKFFKDFGCDEKFPITDDRVSHLLPAYNEDRIVRVYAKKPELVDVVSEAFENLQMRMYGEKTQVHETPKRKRIRSN</sequence>